<name>A0A7S6WRE1_9SPIR</name>
<protein>
    <submittedName>
        <fullName evidence="2">Uncharacterized protein</fullName>
    </submittedName>
</protein>
<dbReference type="EMBL" id="CP061839">
    <property type="protein sequence ID" value="QOW61617.1"/>
    <property type="molecule type" value="Genomic_DNA"/>
</dbReference>
<gene>
    <name evidence="1" type="ORF">IFE08_04320</name>
    <name evidence="2" type="ORF">IFE08_05995</name>
</gene>
<evidence type="ECO:0000313" key="1">
    <source>
        <dbReference type="EMBL" id="QOW61617.1"/>
    </source>
</evidence>
<sequence length="339" mass="39657">MKKIILEIVLILCIIAEIKGEQVYIGPLVYIMEGEEERYEEDEKVREEIYERLEEEKDYLGIQIIKTGKEITRVRSSYEALKVCKEEGIKYLIYGWIKKGLYTYEGEIRIYDGEGRKNIGTVYGKEAIEEYEKFIKNISIKLEEKLREIFYIPKKEEIKKRSMINIESAIQYWTFMGKGWVKYMSGTVGVGVGFEVIPDDKVFFIKKEAVYIPIGLIMDYKLGVNRKEGVKGYLNSINWTVYSGMNVKIYERHIVYIKTGVMYNLDILDYKDKYSDWKKEVTGAVGIVSGVGYKYCINEKVKMTMGNEFEAIFYNKVMSKSVLKVGIEVEVYNKEHIKK</sequence>
<dbReference type="EMBL" id="CP061839">
    <property type="protein sequence ID" value="QOW61905.1"/>
    <property type="molecule type" value="Genomic_DNA"/>
</dbReference>
<organism evidence="2 3">
    <name type="scientific">Treponema pedis</name>
    <dbReference type="NCBI Taxonomy" id="409322"/>
    <lineage>
        <taxon>Bacteria</taxon>
        <taxon>Pseudomonadati</taxon>
        <taxon>Spirochaetota</taxon>
        <taxon>Spirochaetia</taxon>
        <taxon>Spirochaetales</taxon>
        <taxon>Treponemataceae</taxon>
        <taxon>Treponema</taxon>
    </lineage>
</organism>
<dbReference type="AlphaFoldDB" id="A0A7S6WRE1"/>
<proteinExistence type="predicted"/>
<evidence type="ECO:0000313" key="2">
    <source>
        <dbReference type="EMBL" id="QOW61905.1"/>
    </source>
</evidence>
<dbReference type="Proteomes" id="UP000593915">
    <property type="component" value="Chromosome"/>
</dbReference>
<reference evidence="2 3" key="1">
    <citation type="submission" date="2020-09" db="EMBL/GenBank/DDBJ databases">
        <title>Characterization of Treponema spp. from bovine digital dermatitis in Korea.</title>
        <authorList>
            <person name="Espiritu H.M."/>
            <person name="Cho Y.I."/>
            <person name="Mamuad L."/>
        </authorList>
    </citation>
    <scope>NUCLEOTIDE SEQUENCE [LARGE SCALE GENOMIC DNA]</scope>
    <source>
        <strain evidence="2 3">KS1</strain>
    </source>
</reference>
<dbReference type="RefSeq" id="WP_194077102.1">
    <property type="nucleotide sequence ID" value="NZ_CP061839.1"/>
</dbReference>
<accession>A0A7S6WRE1</accession>
<evidence type="ECO:0000313" key="3">
    <source>
        <dbReference type="Proteomes" id="UP000593915"/>
    </source>
</evidence>